<gene>
    <name evidence="1" type="ORF">SI65_03629</name>
</gene>
<dbReference type="Gene3D" id="3.90.1200.10">
    <property type="match status" value="1"/>
</dbReference>
<dbReference type="VEuPathDB" id="FungiDB:SI65_03629"/>
<accession>A0A1E3BJM3</accession>
<evidence type="ECO:0000313" key="1">
    <source>
        <dbReference type="EMBL" id="ODM20576.1"/>
    </source>
</evidence>
<organism evidence="1 2">
    <name type="scientific">Aspergillus cristatus</name>
    <name type="common">Chinese Fuzhuan brick tea-fermentation fungus</name>
    <name type="synonym">Eurotium cristatum</name>
    <dbReference type="NCBI Taxonomy" id="573508"/>
    <lineage>
        <taxon>Eukaryota</taxon>
        <taxon>Fungi</taxon>
        <taxon>Dikarya</taxon>
        <taxon>Ascomycota</taxon>
        <taxon>Pezizomycotina</taxon>
        <taxon>Eurotiomycetes</taxon>
        <taxon>Eurotiomycetidae</taxon>
        <taxon>Eurotiales</taxon>
        <taxon>Aspergillaceae</taxon>
        <taxon>Aspergillus</taxon>
        <taxon>Aspergillus subgen. Aspergillus</taxon>
    </lineage>
</organism>
<keyword evidence="2" id="KW-1185">Reference proteome</keyword>
<dbReference type="Gene3D" id="3.30.200.20">
    <property type="entry name" value="Phosphorylase Kinase, domain 1"/>
    <property type="match status" value="1"/>
</dbReference>
<dbReference type="OrthoDB" id="25129at2759"/>
<name>A0A1E3BJM3_ASPCR</name>
<reference evidence="1 2" key="1">
    <citation type="journal article" date="2016" name="BMC Genomics">
        <title>Comparative genomic and transcriptomic analyses of the Fuzhuan brick tea-fermentation fungus Aspergillus cristatus.</title>
        <authorList>
            <person name="Ge Y."/>
            <person name="Wang Y."/>
            <person name="Liu Y."/>
            <person name="Tan Y."/>
            <person name="Ren X."/>
            <person name="Zhang X."/>
            <person name="Hyde K.D."/>
            <person name="Liu Y."/>
            <person name="Liu Z."/>
        </authorList>
    </citation>
    <scope>NUCLEOTIDE SEQUENCE [LARGE SCALE GENOMIC DNA]</scope>
    <source>
        <strain evidence="1 2">GZAAS20.1005</strain>
    </source>
</reference>
<sequence>MPSQEPLPMVAAERERNVDNLTPILNLLSHTPFECLGAEQLTGGALNFTFRGRLASPLSDGSQSIIIKYSKDYVLRGTVDTTIPASRCGNEYQILEGLSSHIPPAYHDRFIIKPPRPYQIFPQDGVQVIQDFQNTTPLLGLLLHPVESDLSPPFAASVGHAIGIWLRSFHSQPSKHGNSRCLSSLSSIEKDFDGRDKLRNYYYDILEQKIRMFPHLFDGIANKIKEYAAEEIERKNNQPGMGLVHGDFSLRNLLISETTSRSGENILLSPIDWEFSHHGRRDQDLCHITSELYILQELKGIKSCEVFLQGLIAGYGESQGSSVYNIAVYFGIHILSWVSIITPETTKEQEEGLVRFARDLIIKGREKNRGWLEGTVMRYFFSERQ</sequence>
<dbReference type="InterPro" id="IPR011009">
    <property type="entry name" value="Kinase-like_dom_sf"/>
</dbReference>
<dbReference type="SUPFAM" id="SSF56112">
    <property type="entry name" value="Protein kinase-like (PK-like)"/>
    <property type="match status" value="1"/>
</dbReference>
<dbReference type="EMBL" id="JXNT01000003">
    <property type="protein sequence ID" value="ODM20576.1"/>
    <property type="molecule type" value="Genomic_DNA"/>
</dbReference>
<evidence type="ECO:0000313" key="2">
    <source>
        <dbReference type="Proteomes" id="UP000094569"/>
    </source>
</evidence>
<proteinExistence type="predicted"/>
<protein>
    <submittedName>
        <fullName evidence="1">Uncharacterized protein</fullName>
    </submittedName>
</protein>
<dbReference type="STRING" id="573508.A0A1E3BJM3"/>
<comment type="caution">
    <text evidence="1">The sequence shown here is derived from an EMBL/GenBank/DDBJ whole genome shotgun (WGS) entry which is preliminary data.</text>
</comment>
<dbReference type="Proteomes" id="UP000094569">
    <property type="component" value="Unassembled WGS sequence"/>
</dbReference>
<dbReference type="AlphaFoldDB" id="A0A1E3BJM3"/>